<dbReference type="GO" id="GO:0042273">
    <property type="term" value="P:ribosomal large subunit biogenesis"/>
    <property type="evidence" value="ECO:0007669"/>
    <property type="project" value="TreeGrafter"/>
</dbReference>
<dbReference type="Pfam" id="PF09420">
    <property type="entry name" value="Nop16"/>
    <property type="match status" value="1"/>
</dbReference>
<evidence type="ECO:0000256" key="3">
    <source>
        <dbReference type="ARBA" id="ARBA00008479"/>
    </source>
</evidence>
<accession>A0A316W0R6</accession>
<evidence type="ECO:0000256" key="1">
    <source>
        <dbReference type="ARBA" id="ARBA00002889"/>
    </source>
</evidence>
<feature type="compositionally biased region" description="Acidic residues" evidence="6">
    <location>
        <begin position="159"/>
        <end position="181"/>
    </location>
</feature>
<protein>
    <recommendedName>
        <fullName evidence="4">Nucleolar protein 16</fullName>
    </recommendedName>
</protein>
<comment type="similarity">
    <text evidence="3">Belongs to the NOP16 family.</text>
</comment>
<dbReference type="RefSeq" id="XP_025369858.1">
    <property type="nucleotide sequence ID" value="XM_025513881.1"/>
</dbReference>
<sequence>MAKPRQRRKSRSGNSNGASQNAKRNMKKRLHRAPAIKGPDVLRENWDKKLTPRQNFAKLGLLSDLRLRDSGGAESLKGLPLSINDSSSSSRTFGAQSSSAAPVVRKGMGRITRDADGNAQIVEGEEEDEETPWGRPLDTFGHEEVQMDERMYARRAQTDDDEDGNEDEDEDQRSTSEEVDDLAGGSQEALRPLPEAAQGASAKTKVVESLEALAATARPVPRHQSMLERSWLQRLVESHGDDVESMVVDKRGNPWQKTAGEIRRAIKKAGGVAAIRASL</sequence>
<dbReference type="OrthoDB" id="285729at2759"/>
<evidence type="ECO:0000313" key="8">
    <source>
        <dbReference type="Proteomes" id="UP000245783"/>
    </source>
</evidence>
<reference evidence="7 8" key="1">
    <citation type="journal article" date="2018" name="Mol. Biol. Evol.">
        <title>Broad Genomic Sampling Reveals a Smut Pathogenic Ancestry of the Fungal Clade Ustilaginomycotina.</title>
        <authorList>
            <person name="Kijpornyongpan T."/>
            <person name="Mondo S.J."/>
            <person name="Barry K."/>
            <person name="Sandor L."/>
            <person name="Lee J."/>
            <person name="Lipzen A."/>
            <person name="Pangilinan J."/>
            <person name="LaButti K."/>
            <person name="Hainaut M."/>
            <person name="Henrissat B."/>
            <person name="Grigoriev I.V."/>
            <person name="Spatafora J.W."/>
            <person name="Aime M.C."/>
        </authorList>
    </citation>
    <scope>NUCLEOTIDE SEQUENCE [LARGE SCALE GENOMIC DNA]</scope>
    <source>
        <strain evidence="7 8">MCA 4658</strain>
    </source>
</reference>
<feature type="compositionally biased region" description="Basic residues" evidence="6">
    <location>
        <begin position="1"/>
        <end position="11"/>
    </location>
</feature>
<keyword evidence="5" id="KW-0539">Nucleus</keyword>
<dbReference type="GO" id="GO:0005730">
    <property type="term" value="C:nucleolus"/>
    <property type="evidence" value="ECO:0007669"/>
    <property type="project" value="UniProtKB-SubCell"/>
</dbReference>
<evidence type="ECO:0000256" key="6">
    <source>
        <dbReference type="SAM" id="MobiDB-lite"/>
    </source>
</evidence>
<feature type="region of interest" description="Disordered" evidence="6">
    <location>
        <begin position="1"/>
        <end position="39"/>
    </location>
</feature>
<organism evidence="7 8">
    <name type="scientific">Ceraceosorus guamensis</name>
    <dbReference type="NCBI Taxonomy" id="1522189"/>
    <lineage>
        <taxon>Eukaryota</taxon>
        <taxon>Fungi</taxon>
        <taxon>Dikarya</taxon>
        <taxon>Basidiomycota</taxon>
        <taxon>Ustilaginomycotina</taxon>
        <taxon>Exobasidiomycetes</taxon>
        <taxon>Ceraceosorales</taxon>
        <taxon>Ceraceosoraceae</taxon>
        <taxon>Ceraceosorus</taxon>
    </lineage>
</organism>
<feature type="compositionally biased region" description="Basic and acidic residues" evidence="6">
    <location>
        <begin position="140"/>
        <end position="158"/>
    </location>
</feature>
<dbReference type="STRING" id="1522189.A0A316W0R6"/>
<evidence type="ECO:0000256" key="5">
    <source>
        <dbReference type="ARBA" id="ARBA00023242"/>
    </source>
</evidence>
<comment type="function">
    <text evidence="1">Involved in the biogenesis of the 60S ribosomal subunit.</text>
</comment>
<dbReference type="GeneID" id="37035751"/>
<keyword evidence="8" id="KW-1185">Reference proteome</keyword>
<dbReference type="PANTHER" id="PTHR13243:SF1">
    <property type="entry name" value="NUCLEOLAR PROTEIN 16"/>
    <property type="match status" value="1"/>
</dbReference>
<feature type="compositionally biased region" description="Basic residues" evidence="6">
    <location>
        <begin position="24"/>
        <end position="34"/>
    </location>
</feature>
<feature type="region of interest" description="Disordered" evidence="6">
    <location>
        <begin position="71"/>
        <end position="202"/>
    </location>
</feature>
<name>A0A316W0R6_9BASI</name>
<dbReference type="InterPro" id="IPR019002">
    <property type="entry name" value="Ribosome_biogenesis_Nop16"/>
</dbReference>
<gene>
    <name evidence="7" type="ORF">IE81DRAFT_323258</name>
</gene>
<dbReference type="Proteomes" id="UP000245783">
    <property type="component" value="Unassembled WGS sequence"/>
</dbReference>
<dbReference type="InParanoid" id="A0A316W0R6"/>
<dbReference type="EMBL" id="KZ819377">
    <property type="protein sequence ID" value="PWN42698.1"/>
    <property type="molecule type" value="Genomic_DNA"/>
</dbReference>
<feature type="compositionally biased region" description="Polar residues" evidence="6">
    <location>
        <begin position="12"/>
        <end position="23"/>
    </location>
</feature>
<feature type="compositionally biased region" description="Polar residues" evidence="6">
    <location>
        <begin position="91"/>
        <end position="100"/>
    </location>
</feature>
<dbReference type="AlphaFoldDB" id="A0A316W0R6"/>
<evidence type="ECO:0000256" key="2">
    <source>
        <dbReference type="ARBA" id="ARBA00004604"/>
    </source>
</evidence>
<proteinExistence type="inferred from homology"/>
<evidence type="ECO:0000313" key="7">
    <source>
        <dbReference type="EMBL" id="PWN42698.1"/>
    </source>
</evidence>
<dbReference type="PANTHER" id="PTHR13243">
    <property type="entry name" value="HSPC111 PROTEIN-RELATED"/>
    <property type="match status" value="1"/>
</dbReference>
<comment type="subcellular location">
    <subcellularLocation>
        <location evidence="2">Nucleus</location>
        <location evidence="2">Nucleolus</location>
    </subcellularLocation>
</comment>
<evidence type="ECO:0000256" key="4">
    <source>
        <dbReference type="ARBA" id="ARBA00015522"/>
    </source>
</evidence>